<proteinExistence type="predicted"/>
<dbReference type="Proteomes" id="UP000294545">
    <property type="component" value="Unassembled WGS sequence"/>
</dbReference>
<organism evidence="1 2">
    <name type="scientific">Natranaerovirga hydrolytica</name>
    <dbReference type="NCBI Taxonomy" id="680378"/>
    <lineage>
        <taxon>Bacteria</taxon>
        <taxon>Bacillati</taxon>
        <taxon>Bacillota</taxon>
        <taxon>Clostridia</taxon>
        <taxon>Lachnospirales</taxon>
        <taxon>Natranaerovirgaceae</taxon>
        <taxon>Natranaerovirga</taxon>
    </lineage>
</organism>
<keyword evidence="2" id="KW-1185">Reference proteome</keyword>
<evidence type="ECO:0000313" key="1">
    <source>
        <dbReference type="EMBL" id="TCK98643.1"/>
    </source>
</evidence>
<dbReference type="AlphaFoldDB" id="A0A4R1N7K0"/>
<accession>A0A4R1N7K0</accession>
<dbReference type="RefSeq" id="WP_279230855.1">
    <property type="nucleotide sequence ID" value="NZ_SMGQ01000011.1"/>
</dbReference>
<reference evidence="1 2" key="1">
    <citation type="submission" date="2019-03" db="EMBL/GenBank/DDBJ databases">
        <title>Genomic Encyclopedia of Type Strains, Phase IV (KMG-IV): sequencing the most valuable type-strain genomes for metagenomic binning, comparative biology and taxonomic classification.</title>
        <authorList>
            <person name="Goeker M."/>
        </authorList>
    </citation>
    <scope>NUCLEOTIDE SEQUENCE [LARGE SCALE GENOMIC DNA]</scope>
    <source>
        <strain evidence="1 2">DSM 24176</strain>
    </source>
</reference>
<name>A0A4R1N7K0_9FIRM</name>
<protein>
    <submittedName>
        <fullName evidence="1">Uncharacterized protein</fullName>
    </submittedName>
</protein>
<sequence length="42" mass="5074">MSIFVNTIIEYHMNDLDDTMVIREINMTYNSDARIRKKRIIV</sequence>
<gene>
    <name evidence="1" type="ORF">EDC19_1075</name>
</gene>
<comment type="caution">
    <text evidence="1">The sequence shown here is derived from an EMBL/GenBank/DDBJ whole genome shotgun (WGS) entry which is preliminary data.</text>
</comment>
<dbReference type="EMBL" id="SMGQ01000011">
    <property type="protein sequence ID" value="TCK98643.1"/>
    <property type="molecule type" value="Genomic_DNA"/>
</dbReference>
<evidence type="ECO:0000313" key="2">
    <source>
        <dbReference type="Proteomes" id="UP000294545"/>
    </source>
</evidence>